<dbReference type="Gene3D" id="1.10.10.10">
    <property type="entry name" value="Winged helix-like DNA-binding domain superfamily/Winged helix DNA-binding domain"/>
    <property type="match status" value="1"/>
</dbReference>
<dbReference type="PANTHER" id="PTHR33164">
    <property type="entry name" value="TRANSCRIPTIONAL REGULATOR, MARR FAMILY"/>
    <property type="match status" value="1"/>
</dbReference>
<dbReference type="PANTHER" id="PTHR33164:SF43">
    <property type="entry name" value="HTH-TYPE TRANSCRIPTIONAL REPRESSOR YETL"/>
    <property type="match status" value="1"/>
</dbReference>
<accession>A0ABU8U1Y6</accession>
<organism evidence="2 3">
    <name type="scientific">Streptomyces caledonius</name>
    <dbReference type="NCBI Taxonomy" id="3134107"/>
    <lineage>
        <taxon>Bacteria</taxon>
        <taxon>Bacillati</taxon>
        <taxon>Actinomycetota</taxon>
        <taxon>Actinomycetes</taxon>
        <taxon>Kitasatosporales</taxon>
        <taxon>Streptomycetaceae</taxon>
        <taxon>Streptomyces</taxon>
    </lineage>
</organism>
<comment type="caution">
    <text evidence="2">The sequence shown here is derived from an EMBL/GenBank/DDBJ whole genome shotgun (WGS) entry which is preliminary data.</text>
</comment>
<dbReference type="InterPro" id="IPR039422">
    <property type="entry name" value="MarR/SlyA-like"/>
</dbReference>
<dbReference type="SMART" id="SM00347">
    <property type="entry name" value="HTH_MARR"/>
    <property type="match status" value="1"/>
</dbReference>
<evidence type="ECO:0000259" key="1">
    <source>
        <dbReference type="PROSITE" id="PS50995"/>
    </source>
</evidence>
<name>A0ABU8U1Y6_9ACTN</name>
<evidence type="ECO:0000313" key="3">
    <source>
        <dbReference type="Proteomes" id="UP001382904"/>
    </source>
</evidence>
<sequence length="202" mass="22519">MTTEENGAVPARLRELPSRLLGQASTHAQRLVSEALNRADARKWHYAALVALEESGPASQATLSGRTGIHRSDLVAVINELAERELVERTPDPEDRRRNVITLTPLGRRRLHSLERILDAAQGELLAPLSRRSGSNSPVCWAGSSTITRTGTPSWNLTLDNTRPTRPAVPPFCHTRRRSHLISEIRCTHGRRLPRTHRQAHP</sequence>
<protein>
    <submittedName>
        <fullName evidence="2">MarR family transcriptional regulator</fullName>
    </submittedName>
</protein>
<dbReference type="Proteomes" id="UP001382904">
    <property type="component" value="Unassembled WGS sequence"/>
</dbReference>
<dbReference type="EMBL" id="JBBKAM010000002">
    <property type="protein sequence ID" value="MEJ8641894.1"/>
    <property type="molecule type" value="Genomic_DNA"/>
</dbReference>
<dbReference type="PROSITE" id="PS50995">
    <property type="entry name" value="HTH_MARR_2"/>
    <property type="match status" value="1"/>
</dbReference>
<gene>
    <name evidence="2" type="ORF">WKI68_11295</name>
</gene>
<reference evidence="2 3" key="1">
    <citation type="submission" date="2024-03" db="EMBL/GenBank/DDBJ databases">
        <title>Novel Streptomyces species of biotechnological and ecological value are a feature of Machair soil.</title>
        <authorList>
            <person name="Prole J.R."/>
            <person name="Goodfellow M."/>
            <person name="Allenby N."/>
            <person name="Ward A.C."/>
        </authorList>
    </citation>
    <scope>NUCLEOTIDE SEQUENCE [LARGE SCALE GENOMIC DNA]</scope>
    <source>
        <strain evidence="2 3">MS1.HAVA.3</strain>
    </source>
</reference>
<dbReference type="InterPro" id="IPR036390">
    <property type="entry name" value="WH_DNA-bd_sf"/>
</dbReference>
<dbReference type="Pfam" id="PF12802">
    <property type="entry name" value="MarR_2"/>
    <property type="match status" value="1"/>
</dbReference>
<dbReference type="SUPFAM" id="SSF46785">
    <property type="entry name" value="Winged helix' DNA-binding domain"/>
    <property type="match status" value="1"/>
</dbReference>
<feature type="domain" description="HTH marR-type" evidence="1">
    <location>
        <begin position="14"/>
        <end position="149"/>
    </location>
</feature>
<proteinExistence type="predicted"/>
<keyword evidence="3" id="KW-1185">Reference proteome</keyword>
<dbReference type="InterPro" id="IPR000835">
    <property type="entry name" value="HTH_MarR-typ"/>
</dbReference>
<dbReference type="InterPro" id="IPR036388">
    <property type="entry name" value="WH-like_DNA-bd_sf"/>
</dbReference>
<evidence type="ECO:0000313" key="2">
    <source>
        <dbReference type="EMBL" id="MEJ8641894.1"/>
    </source>
</evidence>